<proteinExistence type="predicted"/>
<comment type="caution">
    <text evidence="10">The sequence shown here is derived from an EMBL/GenBank/DDBJ whole genome shotgun (WGS) entry which is preliminary data.</text>
</comment>
<dbReference type="GO" id="GO:0008270">
    <property type="term" value="F:zinc ion binding"/>
    <property type="evidence" value="ECO:0007669"/>
    <property type="project" value="UniProtKB-KW"/>
</dbReference>
<accession>A0AAD1UA13</accession>
<dbReference type="PANTHER" id="PTHR45943:SF2">
    <property type="entry name" value="RING-TYPE DOMAIN-CONTAINING PROTEIN"/>
    <property type="match status" value="1"/>
</dbReference>
<organism evidence="10 11">
    <name type="scientific">Euplotes crassus</name>
    <dbReference type="NCBI Taxonomy" id="5936"/>
    <lineage>
        <taxon>Eukaryota</taxon>
        <taxon>Sar</taxon>
        <taxon>Alveolata</taxon>
        <taxon>Ciliophora</taxon>
        <taxon>Intramacronucleata</taxon>
        <taxon>Spirotrichea</taxon>
        <taxon>Hypotrichia</taxon>
        <taxon>Euplotida</taxon>
        <taxon>Euplotidae</taxon>
        <taxon>Moneuplotes</taxon>
    </lineage>
</organism>
<dbReference type="PROSITE" id="PS51873">
    <property type="entry name" value="TRIAD"/>
    <property type="match status" value="1"/>
</dbReference>
<dbReference type="EMBL" id="CAMPGE010006036">
    <property type="protein sequence ID" value="CAI2364881.1"/>
    <property type="molecule type" value="Genomic_DNA"/>
</dbReference>
<dbReference type="Gene3D" id="3.30.40.10">
    <property type="entry name" value="Zinc/RING finger domain, C3HC4 (zinc finger)"/>
    <property type="match status" value="2"/>
</dbReference>
<keyword evidence="2" id="KW-0479">Metal-binding</keyword>
<keyword evidence="5" id="KW-0833">Ubl conjugation pathway</keyword>
<keyword evidence="3" id="KW-0677">Repeat</keyword>
<dbReference type="GO" id="GO:0005886">
    <property type="term" value="C:plasma membrane"/>
    <property type="evidence" value="ECO:0007669"/>
    <property type="project" value="TreeGrafter"/>
</dbReference>
<dbReference type="GO" id="GO:0061630">
    <property type="term" value="F:ubiquitin protein ligase activity"/>
    <property type="evidence" value="ECO:0007669"/>
    <property type="project" value="TreeGrafter"/>
</dbReference>
<keyword evidence="4 7" id="KW-0863">Zinc-finger</keyword>
<reference evidence="10" key="1">
    <citation type="submission" date="2023-07" db="EMBL/GenBank/DDBJ databases">
        <authorList>
            <consortium name="AG Swart"/>
            <person name="Singh M."/>
            <person name="Singh A."/>
            <person name="Seah K."/>
            <person name="Emmerich C."/>
        </authorList>
    </citation>
    <scope>NUCLEOTIDE SEQUENCE</scope>
    <source>
        <strain evidence="10">DP1</strain>
    </source>
</reference>
<dbReference type="AlphaFoldDB" id="A0AAD1UA13"/>
<evidence type="ECO:0000259" key="8">
    <source>
        <dbReference type="PROSITE" id="PS50089"/>
    </source>
</evidence>
<dbReference type="GO" id="GO:0005634">
    <property type="term" value="C:nucleus"/>
    <property type="evidence" value="ECO:0007669"/>
    <property type="project" value="TreeGrafter"/>
</dbReference>
<evidence type="ECO:0000256" key="5">
    <source>
        <dbReference type="ARBA" id="ARBA00022786"/>
    </source>
</evidence>
<dbReference type="PROSITE" id="PS50089">
    <property type="entry name" value="ZF_RING_2"/>
    <property type="match status" value="2"/>
</dbReference>
<evidence type="ECO:0000313" key="11">
    <source>
        <dbReference type="Proteomes" id="UP001295684"/>
    </source>
</evidence>
<dbReference type="SUPFAM" id="SSF57850">
    <property type="entry name" value="RING/U-box"/>
    <property type="match status" value="2"/>
</dbReference>
<evidence type="ECO:0000256" key="3">
    <source>
        <dbReference type="ARBA" id="ARBA00022737"/>
    </source>
</evidence>
<sequence length="507" mass="58023">MLKPVRPELSNKVLDKSEDDEPSFFHCVSCKKQVDADNEEDIYNLYSCNHTICNDCFIDLIKVEYSVKKIVDCPSCGKIVHEDEIIDQLGEEEWAELKEEILEDDEEVKEGAVRCRCGEEVKVVKHKVKNVDEEGNQISAKSAENMAKFKVKCHNCRDVFCAYCKIKPYHIGYTCSEYREFVESDRCRYCSEPIKARRKGGAFRFVCKSKECKSLKKEGCSKKLPCGHYCNGISREKHCLPCLHPDCVNKDQSKTLGENDNSNCVICFDKSLGKEPCIQLPCKHIFHVLCLVQKVEAKWPGPRVTFIYKTCPSCKAEIGEVYHIKLKRLIDEAIDLESKVRAKAVERGTAEGLDKDERLQDENDEYFEKFEDYCMDRLAFYQCYKCKKPYFGGLRECGAALDAGDGFDEKELICGACSGEDFKGKVHCDTHGDEFIEFKCRYCCNYSQWFCFGNTHFCNRCHSNLTRNIIKCPGPPECVLEMEHPDDGSEFAMGCGMCRNNLASNRV</sequence>
<keyword evidence="11" id="KW-1185">Reference proteome</keyword>
<dbReference type="InterPro" id="IPR013083">
    <property type="entry name" value="Znf_RING/FYVE/PHD"/>
</dbReference>
<evidence type="ECO:0008006" key="12">
    <source>
        <dbReference type="Google" id="ProtNLM"/>
    </source>
</evidence>
<feature type="domain" description="RING-type" evidence="8">
    <location>
        <begin position="264"/>
        <end position="315"/>
    </location>
</feature>
<feature type="domain" description="RING-type" evidence="9">
    <location>
        <begin position="23"/>
        <end position="243"/>
    </location>
</feature>
<dbReference type="PANTHER" id="PTHR45943">
    <property type="entry name" value="E3 UBIQUITIN-PROTEIN LIGASE MYCBP2"/>
    <property type="match status" value="1"/>
</dbReference>
<evidence type="ECO:0000256" key="1">
    <source>
        <dbReference type="ARBA" id="ARBA00022679"/>
    </source>
</evidence>
<evidence type="ECO:0000256" key="2">
    <source>
        <dbReference type="ARBA" id="ARBA00022723"/>
    </source>
</evidence>
<keyword evidence="1" id="KW-0808">Transferase</keyword>
<name>A0AAD1UA13_EUPCR</name>
<dbReference type="InterPro" id="IPR001841">
    <property type="entry name" value="Znf_RING"/>
</dbReference>
<evidence type="ECO:0000313" key="10">
    <source>
        <dbReference type="EMBL" id="CAI2364881.1"/>
    </source>
</evidence>
<keyword evidence="6" id="KW-0862">Zinc</keyword>
<dbReference type="Proteomes" id="UP001295684">
    <property type="component" value="Unassembled WGS sequence"/>
</dbReference>
<feature type="domain" description="RING-type" evidence="8">
    <location>
        <begin position="27"/>
        <end position="76"/>
    </location>
</feature>
<evidence type="ECO:0000259" key="9">
    <source>
        <dbReference type="PROSITE" id="PS51873"/>
    </source>
</evidence>
<evidence type="ECO:0000256" key="4">
    <source>
        <dbReference type="ARBA" id="ARBA00022771"/>
    </source>
</evidence>
<dbReference type="InterPro" id="IPR044066">
    <property type="entry name" value="TRIAD_supradom"/>
</dbReference>
<protein>
    <recommendedName>
        <fullName evidence="12">RING-type domain-containing protein</fullName>
    </recommendedName>
</protein>
<gene>
    <name evidence="10" type="ORF">ECRASSUSDP1_LOCUS6231</name>
</gene>
<dbReference type="SMART" id="SM00184">
    <property type="entry name" value="RING"/>
    <property type="match status" value="2"/>
</dbReference>
<evidence type="ECO:0000256" key="6">
    <source>
        <dbReference type="ARBA" id="ARBA00022833"/>
    </source>
</evidence>
<evidence type="ECO:0000256" key="7">
    <source>
        <dbReference type="PROSITE-ProRule" id="PRU00175"/>
    </source>
</evidence>